<reference evidence="1 2" key="1">
    <citation type="journal article" date="2015" name="Genome Announc.">
        <title>Complete Genome of Geobacter pickeringii G13T, a Metal-Reducing Isolate from Sedimentary Kaolin Deposits.</title>
        <authorList>
            <person name="Badalamenti J.P."/>
            <person name="Bond D.R."/>
        </authorList>
    </citation>
    <scope>NUCLEOTIDE SEQUENCE [LARGE SCALE GENOMIC DNA]</scope>
    <source>
        <strain evidence="1 2">G13</strain>
    </source>
</reference>
<dbReference type="RefSeq" id="WP_039744822.1">
    <property type="nucleotide sequence ID" value="NZ_CP009788.1"/>
</dbReference>
<keyword evidence="2" id="KW-1185">Reference proteome</keyword>
<proteinExistence type="predicted"/>
<dbReference type="Proteomes" id="UP000057609">
    <property type="component" value="Chromosome"/>
</dbReference>
<sequence length="65" mass="7311">MKETEHVSVCQRTERKEERVKLRNMKTGEVGLTFGCTEAGETIQVQLESGQLDSWDPADCEEVAP</sequence>
<gene>
    <name evidence="1" type="ORF">GPICK_15760</name>
</gene>
<organism evidence="1 2">
    <name type="scientific">Geobacter pickeringii</name>
    <dbReference type="NCBI Taxonomy" id="345632"/>
    <lineage>
        <taxon>Bacteria</taxon>
        <taxon>Pseudomonadati</taxon>
        <taxon>Thermodesulfobacteriota</taxon>
        <taxon>Desulfuromonadia</taxon>
        <taxon>Geobacterales</taxon>
        <taxon>Geobacteraceae</taxon>
        <taxon>Geobacter</taxon>
    </lineage>
</organism>
<dbReference type="AlphaFoldDB" id="A0A0B5BKN8"/>
<dbReference type="EMBL" id="CP009788">
    <property type="protein sequence ID" value="AJE04631.1"/>
    <property type="molecule type" value="Genomic_DNA"/>
</dbReference>
<dbReference type="OrthoDB" id="5397676at2"/>
<dbReference type="KEGG" id="gpi:GPICK_15760"/>
<evidence type="ECO:0000313" key="1">
    <source>
        <dbReference type="EMBL" id="AJE04631.1"/>
    </source>
</evidence>
<dbReference type="STRING" id="345632.GPICK_15760"/>
<accession>A0A0B5BKN8</accession>
<evidence type="ECO:0000313" key="2">
    <source>
        <dbReference type="Proteomes" id="UP000057609"/>
    </source>
</evidence>
<protein>
    <submittedName>
        <fullName evidence="1">Uncharacterized protein</fullName>
    </submittedName>
</protein>
<name>A0A0B5BKN8_9BACT</name>
<dbReference type="HOGENOM" id="CLU_2861366_0_0_7"/>